<dbReference type="PROSITE" id="PS50966">
    <property type="entry name" value="ZF_SWIM"/>
    <property type="match status" value="1"/>
</dbReference>
<sequence>MTHIRGHFFGGFRTTSRCEDLHSMLGEFVHSHHNLRDFVEQFFCYVLEMRSRETQSDMCSVVGHLVLQSPLHDLERSAAKLQTRKIFLLFRPMLSRACTLKVRSCTLTLTSDIYTISRSDNSHNYWHVSYYPEDSIFKCSCLRMESLGIPCDHIVALLVHLHFMEIPTILVLERWSKNARLKSNRRQGQQQQPSHEEGVDEVCLYDDIKLNTYYLMQEYAHYHSQPVGQEEHFSLDEEEFQVPLTDPYYSWHE</sequence>
<dbReference type="GO" id="GO:0005634">
    <property type="term" value="C:nucleus"/>
    <property type="evidence" value="ECO:0007669"/>
    <property type="project" value="UniProtKB-SubCell"/>
</dbReference>
<dbReference type="InterPro" id="IPR006564">
    <property type="entry name" value="Znf_PMZ"/>
</dbReference>
<evidence type="ECO:0000313" key="9">
    <source>
        <dbReference type="Proteomes" id="UP000289738"/>
    </source>
</evidence>
<evidence type="ECO:0000256" key="4">
    <source>
        <dbReference type="ARBA" id="ARBA00022833"/>
    </source>
</evidence>
<name>A0A444Z1Y1_ARAHY</name>
<dbReference type="GO" id="GO:0008270">
    <property type="term" value="F:zinc ion binding"/>
    <property type="evidence" value="ECO:0007669"/>
    <property type="project" value="UniProtKB-UniRule"/>
</dbReference>
<evidence type="ECO:0000256" key="2">
    <source>
        <dbReference type="ARBA" id="ARBA00022723"/>
    </source>
</evidence>
<gene>
    <name evidence="8" type="ORF">Ahy_B05g075744</name>
</gene>
<keyword evidence="2 6" id="KW-0479">Metal-binding</keyword>
<evidence type="ECO:0000256" key="5">
    <source>
        <dbReference type="PROSITE-ProRule" id="PRU00325"/>
    </source>
</evidence>
<keyword evidence="3 5" id="KW-0863">Zinc-finger</keyword>
<dbReference type="SMART" id="SM00575">
    <property type="entry name" value="ZnF_PMZ"/>
    <property type="match status" value="1"/>
</dbReference>
<proteinExistence type="inferred from homology"/>
<keyword evidence="6" id="KW-0539">Nucleus</keyword>
<dbReference type="PANTHER" id="PTHR31669:SF292">
    <property type="entry name" value="OS02G0262500 PROTEIN"/>
    <property type="match status" value="1"/>
</dbReference>
<comment type="subcellular location">
    <subcellularLocation>
        <location evidence="6">Nucleus</location>
    </subcellularLocation>
</comment>
<dbReference type="GO" id="GO:0006355">
    <property type="term" value="P:regulation of DNA-templated transcription"/>
    <property type="evidence" value="ECO:0007669"/>
    <property type="project" value="UniProtKB-UniRule"/>
</dbReference>
<dbReference type="InterPro" id="IPR007527">
    <property type="entry name" value="Znf_SWIM"/>
</dbReference>
<comment type="caution">
    <text evidence="8">The sequence shown here is derived from an EMBL/GenBank/DDBJ whole genome shotgun (WGS) entry which is preliminary data.</text>
</comment>
<comment type="function">
    <text evidence="6">Putative transcription activator involved in regulating light control of development.</text>
</comment>
<evidence type="ECO:0000256" key="6">
    <source>
        <dbReference type="RuleBase" id="RU367018"/>
    </source>
</evidence>
<feature type="domain" description="SWIM-type" evidence="7">
    <location>
        <begin position="114"/>
        <end position="162"/>
    </location>
</feature>
<accession>A0A444Z1Y1</accession>
<reference evidence="8 9" key="1">
    <citation type="submission" date="2019-01" db="EMBL/GenBank/DDBJ databases">
        <title>Sequencing of cultivated peanut Arachis hypogaea provides insights into genome evolution and oil improvement.</title>
        <authorList>
            <person name="Chen X."/>
        </authorList>
    </citation>
    <scope>NUCLEOTIDE SEQUENCE [LARGE SCALE GENOMIC DNA]</scope>
    <source>
        <strain evidence="9">cv. Fuhuasheng</strain>
        <tissue evidence="8">Leaves</tissue>
    </source>
</reference>
<evidence type="ECO:0000256" key="1">
    <source>
        <dbReference type="ARBA" id="ARBA00005889"/>
    </source>
</evidence>
<dbReference type="EMBL" id="SDMP01000015">
    <property type="protein sequence ID" value="RYR08176.1"/>
    <property type="molecule type" value="Genomic_DNA"/>
</dbReference>
<evidence type="ECO:0000259" key="7">
    <source>
        <dbReference type="PROSITE" id="PS50966"/>
    </source>
</evidence>
<evidence type="ECO:0000256" key="3">
    <source>
        <dbReference type="ARBA" id="ARBA00022771"/>
    </source>
</evidence>
<keyword evidence="4 6" id="KW-0862">Zinc</keyword>
<dbReference type="PANTHER" id="PTHR31669">
    <property type="entry name" value="PROTEIN FAR1-RELATED SEQUENCE 10-RELATED"/>
    <property type="match status" value="1"/>
</dbReference>
<dbReference type="InterPro" id="IPR031052">
    <property type="entry name" value="FHY3/FAR1"/>
</dbReference>
<organism evidence="8 9">
    <name type="scientific">Arachis hypogaea</name>
    <name type="common">Peanut</name>
    <dbReference type="NCBI Taxonomy" id="3818"/>
    <lineage>
        <taxon>Eukaryota</taxon>
        <taxon>Viridiplantae</taxon>
        <taxon>Streptophyta</taxon>
        <taxon>Embryophyta</taxon>
        <taxon>Tracheophyta</taxon>
        <taxon>Spermatophyta</taxon>
        <taxon>Magnoliopsida</taxon>
        <taxon>eudicotyledons</taxon>
        <taxon>Gunneridae</taxon>
        <taxon>Pentapetalae</taxon>
        <taxon>rosids</taxon>
        <taxon>fabids</taxon>
        <taxon>Fabales</taxon>
        <taxon>Fabaceae</taxon>
        <taxon>Papilionoideae</taxon>
        <taxon>50 kb inversion clade</taxon>
        <taxon>dalbergioids sensu lato</taxon>
        <taxon>Dalbergieae</taxon>
        <taxon>Pterocarpus clade</taxon>
        <taxon>Arachis</taxon>
    </lineage>
</organism>
<protein>
    <recommendedName>
        <fullName evidence="6">Protein FAR1-RELATED SEQUENCE</fullName>
    </recommendedName>
</protein>
<evidence type="ECO:0000313" key="8">
    <source>
        <dbReference type="EMBL" id="RYR08176.1"/>
    </source>
</evidence>
<dbReference type="Pfam" id="PF04434">
    <property type="entry name" value="SWIM"/>
    <property type="match status" value="1"/>
</dbReference>
<keyword evidence="9" id="KW-1185">Reference proteome</keyword>
<dbReference type="AlphaFoldDB" id="A0A444Z1Y1"/>
<dbReference type="Proteomes" id="UP000289738">
    <property type="component" value="Chromosome B05"/>
</dbReference>
<comment type="similarity">
    <text evidence="1 6">Belongs to the FHY3/FAR1 family.</text>
</comment>